<sequence>MNATQSAVCVYMRKVGRVIAQPAESSSSDAKTEVEEKTETQGAQDENDSTEFILAVQDENDSTDEKTVEEPVPACNEEDQAEVASSDVQADTQVQEEERKPKKMMRRMLSLK</sequence>
<dbReference type="Proteomes" id="UP001460270">
    <property type="component" value="Unassembled WGS sequence"/>
</dbReference>
<dbReference type="AlphaFoldDB" id="A0AAW0Q3S3"/>
<comment type="caution">
    <text evidence="2">The sequence shown here is derived from an EMBL/GenBank/DDBJ whole genome shotgun (WGS) entry which is preliminary data.</text>
</comment>
<accession>A0AAW0Q3S3</accession>
<dbReference type="EMBL" id="JBBPFD010000001">
    <property type="protein sequence ID" value="KAK7945352.1"/>
    <property type="molecule type" value="Genomic_DNA"/>
</dbReference>
<evidence type="ECO:0000313" key="2">
    <source>
        <dbReference type="EMBL" id="KAK7945352.1"/>
    </source>
</evidence>
<feature type="region of interest" description="Disordered" evidence="1">
    <location>
        <begin position="20"/>
        <end position="112"/>
    </location>
</feature>
<reference evidence="3" key="1">
    <citation type="submission" date="2024-04" db="EMBL/GenBank/DDBJ databases">
        <title>Salinicola lusitanus LLJ914,a marine bacterium isolated from the Okinawa Trough.</title>
        <authorList>
            <person name="Li J."/>
        </authorList>
    </citation>
    <scope>NUCLEOTIDE SEQUENCE [LARGE SCALE GENOMIC DNA]</scope>
</reference>
<proteinExistence type="predicted"/>
<evidence type="ECO:0000256" key="1">
    <source>
        <dbReference type="SAM" id="MobiDB-lite"/>
    </source>
</evidence>
<gene>
    <name evidence="2" type="ORF">WMY93_001080</name>
</gene>
<evidence type="ECO:0000313" key="3">
    <source>
        <dbReference type="Proteomes" id="UP001460270"/>
    </source>
</evidence>
<name>A0AAW0Q3S3_9GOBI</name>
<feature type="compositionally biased region" description="Basic and acidic residues" evidence="1">
    <location>
        <begin position="30"/>
        <end position="39"/>
    </location>
</feature>
<protein>
    <submittedName>
        <fullName evidence="2">Uncharacterized protein</fullName>
    </submittedName>
</protein>
<organism evidence="2 3">
    <name type="scientific">Mugilogobius chulae</name>
    <name type="common">yellowstripe goby</name>
    <dbReference type="NCBI Taxonomy" id="88201"/>
    <lineage>
        <taxon>Eukaryota</taxon>
        <taxon>Metazoa</taxon>
        <taxon>Chordata</taxon>
        <taxon>Craniata</taxon>
        <taxon>Vertebrata</taxon>
        <taxon>Euteleostomi</taxon>
        <taxon>Actinopterygii</taxon>
        <taxon>Neopterygii</taxon>
        <taxon>Teleostei</taxon>
        <taxon>Neoteleostei</taxon>
        <taxon>Acanthomorphata</taxon>
        <taxon>Gobiaria</taxon>
        <taxon>Gobiiformes</taxon>
        <taxon>Gobioidei</taxon>
        <taxon>Gobiidae</taxon>
        <taxon>Gobionellinae</taxon>
        <taxon>Mugilogobius</taxon>
    </lineage>
</organism>
<keyword evidence="3" id="KW-1185">Reference proteome</keyword>